<feature type="region of interest" description="Disordered" evidence="1">
    <location>
        <begin position="1"/>
        <end position="129"/>
    </location>
</feature>
<feature type="region of interest" description="Disordered" evidence="1">
    <location>
        <begin position="166"/>
        <end position="203"/>
    </location>
</feature>
<evidence type="ECO:0000313" key="3">
    <source>
        <dbReference type="Proteomes" id="UP000325577"/>
    </source>
</evidence>
<gene>
    <name evidence="2" type="ORF">F0562_014182</name>
</gene>
<keyword evidence="3" id="KW-1185">Reference proteome</keyword>
<feature type="compositionally biased region" description="Polar residues" evidence="1">
    <location>
        <begin position="87"/>
        <end position="129"/>
    </location>
</feature>
<feature type="compositionally biased region" description="Polar residues" evidence="1">
    <location>
        <begin position="70"/>
        <end position="79"/>
    </location>
</feature>
<reference evidence="2 3" key="1">
    <citation type="submission" date="2019-09" db="EMBL/GenBank/DDBJ databases">
        <title>A chromosome-level genome assembly of the Chinese tupelo Nyssa sinensis.</title>
        <authorList>
            <person name="Yang X."/>
            <person name="Kang M."/>
            <person name="Yang Y."/>
            <person name="Xiong H."/>
            <person name="Wang M."/>
            <person name="Zhang Z."/>
            <person name="Wang Z."/>
            <person name="Wu H."/>
            <person name="Ma T."/>
            <person name="Liu J."/>
            <person name="Xi Z."/>
        </authorList>
    </citation>
    <scope>NUCLEOTIDE SEQUENCE [LARGE SCALE GENOMIC DNA]</scope>
    <source>
        <strain evidence="2">J267</strain>
        <tissue evidence="2">Leaf</tissue>
    </source>
</reference>
<dbReference type="EMBL" id="CM018049">
    <property type="protein sequence ID" value="KAA8519908.1"/>
    <property type="molecule type" value="Genomic_DNA"/>
</dbReference>
<evidence type="ECO:0000256" key="1">
    <source>
        <dbReference type="SAM" id="MobiDB-lite"/>
    </source>
</evidence>
<protein>
    <submittedName>
        <fullName evidence="2">Uncharacterized protein</fullName>
    </submittedName>
</protein>
<dbReference type="AlphaFoldDB" id="A0A5J4ZQC0"/>
<feature type="compositionally biased region" description="Basic and acidic residues" evidence="1">
    <location>
        <begin position="194"/>
        <end position="203"/>
    </location>
</feature>
<dbReference type="Proteomes" id="UP000325577">
    <property type="component" value="Linkage Group LG6"/>
</dbReference>
<evidence type="ECO:0000313" key="2">
    <source>
        <dbReference type="EMBL" id="KAA8519908.1"/>
    </source>
</evidence>
<feature type="compositionally biased region" description="Polar residues" evidence="1">
    <location>
        <begin position="23"/>
        <end position="42"/>
    </location>
</feature>
<proteinExistence type="predicted"/>
<name>A0A5J4ZQC0_9ASTE</name>
<accession>A0A5J4ZQC0</accession>
<organism evidence="2 3">
    <name type="scientific">Nyssa sinensis</name>
    <dbReference type="NCBI Taxonomy" id="561372"/>
    <lineage>
        <taxon>Eukaryota</taxon>
        <taxon>Viridiplantae</taxon>
        <taxon>Streptophyta</taxon>
        <taxon>Embryophyta</taxon>
        <taxon>Tracheophyta</taxon>
        <taxon>Spermatophyta</taxon>
        <taxon>Magnoliopsida</taxon>
        <taxon>eudicotyledons</taxon>
        <taxon>Gunneridae</taxon>
        <taxon>Pentapetalae</taxon>
        <taxon>asterids</taxon>
        <taxon>Cornales</taxon>
        <taxon>Nyssaceae</taxon>
        <taxon>Nyssa</taxon>
    </lineage>
</organism>
<feature type="compositionally biased region" description="Basic and acidic residues" evidence="1">
    <location>
        <begin position="1"/>
        <end position="12"/>
    </location>
</feature>
<sequence>MLAQRKERDKRGTGPALLKPNTGRPSAQGKTHMIQTQSFTGQSRDRHMPAQRKGKAKGVSGPAHLEPRSTVFSWKTSVHSAAPLAHPQSSNQSPSCMVLSGTSAPDDTPTALPQNSNQNPSSKALPGNSSITTSSLLVLEAATGQRAQLIEGAAVSDSDAYWKLKTGKEREMRRGTCERDIDTPSDGTENSGTAERDSRTVRQ</sequence>
<feature type="compositionally biased region" description="Basic and acidic residues" evidence="1">
    <location>
        <begin position="166"/>
        <end position="182"/>
    </location>
</feature>